<evidence type="ECO:0000313" key="2">
    <source>
        <dbReference type="Proteomes" id="UP000199559"/>
    </source>
</evidence>
<proteinExistence type="predicted"/>
<dbReference type="RefSeq" id="WP_090837641.1">
    <property type="nucleotide sequence ID" value="NZ_FORM01000002.1"/>
</dbReference>
<dbReference type="AlphaFoldDB" id="A0A1I3KWV5"/>
<keyword evidence="2" id="KW-1185">Reference proteome</keyword>
<dbReference type="GO" id="GO:0071949">
    <property type="term" value="F:FAD binding"/>
    <property type="evidence" value="ECO:0007669"/>
    <property type="project" value="InterPro"/>
</dbReference>
<dbReference type="Pfam" id="PF06100">
    <property type="entry name" value="MCRA"/>
    <property type="match status" value="1"/>
</dbReference>
<dbReference type="Gene3D" id="3.30.9.80">
    <property type="match status" value="1"/>
</dbReference>
<dbReference type="PANTHER" id="PTHR37417:SF2">
    <property type="entry name" value="67 KDA MYOSIN-CROSS-REACTIVE ANTIGEN FAMILY PROTEIN (AFU_ORTHOLOGUE AFUA_5G09970)"/>
    <property type="match status" value="1"/>
</dbReference>
<dbReference type="InterPro" id="IPR010354">
    <property type="entry name" value="Oleate_hydratase"/>
</dbReference>
<protein>
    <submittedName>
        <fullName evidence="1">Oleate hydratase</fullName>
    </submittedName>
</protein>
<dbReference type="EMBL" id="FORM01000002">
    <property type="protein sequence ID" value="SFI76904.1"/>
    <property type="molecule type" value="Genomic_DNA"/>
</dbReference>
<gene>
    <name evidence="1" type="ORF">SAMN05443431_102146</name>
</gene>
<dbReference type="InterPro" id="IPR036188">
    <property type="entry name" value="FAD/NAD-bd_sf"/>
</dbReference>
<dbReference type="STRING" id="1144750.SAMN05443431_102146"/>
<sequence length="533" mass="60483">MNTNNKDKKAYFIGGGIGSLSGAAFLIRDGGFAGNNITVYESLPVLGGSLDAGGNPEDGYTLRGSRMFTLNIYECTWELFKSIPSLSDPNTSVTEETIAFNNKVKSHSKARLIDKNRAIVDSSKLGFSMSDRTELLKLSEASEEKLGNSAIYDWFSPSFFETNFWFMWRTSFAFSPWHSAVEFKRYLHRFMQEFPNVETMTGVKRTVYNQYDSMILPLKVWLKSHGVNFKTGSTVTDIDTTYALDPKTETEKVVVKKLMYDTAGHSETVIINEDDLVFYQNGSMTDASSYGSMTRAPKHFTKKDSQGWVLWEKLASRYPGFGRPEVFNTNIAESFWESFTVTLKDTAFFDQMEQFSGNKAGTGSQVTLKDSNWFMSFSLNEQPHYKDQPDHVQVFFTYGLHPDRVGNFVGKPMTECSGEDILRELCGHLKFDYDIVFANAICIPCRMPYITSMFMPRLKTDRPLPVPKNSKNLAFISQFVEIPDDVVFTVEYSVRAAQMAVYQLLDIDLEIPPITKFDKTLKVELQTVAKAFH</sequence>
<dbReference type="Gene3D" id="3.50.50.60">
    <property type="entry name" value="FAD/NAD(P)-binding domain"/>
    <property type="match status" value="2"/>
</dbReference>
<dbReference type="GO" id="GO:0050151">
    <property type="term" value="F:oleate hydratase activity"/>
    <property type="evidence" value="ECO:0007669"/>
    <property type="project" value="InterPro"/>
</dbReference>
<dbReference type="SUPFAM" id="SSF51905">
    <property type="entry name" value="FAD/NAD(P)-binding domain"/>
    <property type="match status" value="1"/>
</dbReference>
<accession>A0A1I3KWV5</accession>
<name>A0A1I3KWV5_9FLAO</name>
<dbReference type="NCBIfam" id="NF010584">
    <property type="entry name" value="PRK13977.1"/>
    <property type="match status" value="1"/>
</dbReference>
<dbReference type="GO" id="GO:0006631">
    <property type="term" value="P:fatty acid metabolic process"/>
    <property type="evidence" value="ECO:0007669"/>
    <property type="project" value="InterPro"/>
</dbReference>
<reference evidence="2" key="1">
    <citation type="submission" date="2016-10" db="EMBL/GenBank/DDBJ databases">
        <authorList>
            <person name="Varghese N."/>
            <person name="Submissions S."/>
        </authorList>
    </citation>
    <scope>NUCLEOTIDE SEQUENCE [LARGE SCALE GENOMIC DNA]</scope>
    <source>
        <strain evidence="2">DSM 28881</strain>
    </source>
</reference>
<evidence type="ECO:0000313" key="1">
    <source>
        <dbReference type="EMBL" id="SFI76904.1"/>
    </source>
</evidence>
<dbReference type="PANTHER" id="PTHR37417">
    <property type="entry name" value="67 KDA MYOSIN-CROSS-REACTIVE ANTIGEN FAMILY PROTEIN (AFU_ORTHOLOGUE AFUA_5G09970)"/>
    <property type="match status" value="1"/>
</dbReference>
<dbReference type="Proteomes" id="UP000199559">
    <property type="component" value="Unassembled WGS sequence"/>
</dbReference>
<organism evidence="1 2">
    <name type="scientific">Olleya namhaensis</name>
    <dbReference type="NCBI Taxonomy" id="1144750"/>
    <lineage>
        <taxon>Bacteria</taxon>
        <taxon>Pseudomonadati</taxon>
        <taxon>Bacteroidota</taxon>
        <taxon>Flavobacteriia</taxon>
        <taxon>Flavobacteriales</taxon>
        <taxon>Flavobacteriaceae</taxon>
    </lineage>
</organism>